<dbReference type="GO" id="GO:0003677">
    <property type="term" value="F:DNA binding"/>
    <property type="evidence" value="ECO:0007669"/>
    <property type="project" value="UniProtKB-KW"/>
</dbReference>
<gene>
    <name evidence="1" type="ORF">MUN76_05545</name>
</gene>
<name>A0ABY4FYT3_9MICO</name>
<organism evidence="1 2">
    <name type="scientific">Leucobacter rhizosphaerae</name>
    <dbReference type="NCBI Taxonomy" id="2932245"/>
    <lineage>
        <taxon>Bacteria</taxon>
        <taxon>Bacillati</taxon>
        <taxon>Actinomycetota</taxon>
        <taxon>Actinomycetes</taxon>
        <taxon>Micrococcales</taxon>
        <taxon>Microbacteriaceae</taxon>
        <taxon>Leucobacter</taxon>
    </lineage>
</organism>
<dbReference type="InterPro" id="IPR058532">
    <property type="entry name" value="YjbR/MT2646/Rv2570-like"/>
</dbReference>
<dbReference type="Pfam" id="PF04237">
    <property type="entry name" value="YjbR"/>
    <property type="match status" value="1"/>
</dbReference>
<dbReference type="InterPro" id="IPR038056">
    <property type="entry name" value="YjbR-like_sf"/>
</dbReference>
<reference evidence="1 2" key="1">
    <citation type="submission" date="2022-04" db="EMBL/GenBank/DDBJ databases">
        <title>Leucobacter sp. isolated from rhizosphere of onion.</title>
        <authorList>
            <person name="Won M."/>
            <person name="Lee C.-M."/>
            <person name="Woen H.-Y."/>
            <person name="Kwon S.-W."/>
        </authorList>
    </citation>
    <scope>NUCLEOTIDE SEQUENCE [LARGE SCALE GENOMIC DNA]</scope>
    <source>
        <strain evidence="1 2">H25R-14</strain>
    </source>
</reference>
<protein>
    <submittedName>
        <fullName evidence="1">MmcQ/YjbR family DNA-binding protein</fullName>
    </submittedName>
</protein>
<dbReference type="Gene3D" id="3.90.1150.30">
    <property type="match status" value="1"/>
</dbReference>
<evidence type="ECO:0000313" key="2">
    <source>
        <dbReference type="Proteomes" id="UP000831775"/>
    </source>
</evidence>
<dbReference type="SUPFAM" id="SSF142906">
    <property type="entry name" value="YjbR-like"/>
    <property type="match status" value="1"/>
</dbReference>
<proteinExistence type="predicted"/>
<dbReference type="PANTHER" id="PTHR35145:SF1">
    <property type="entry name" value="CYTOPLASMIC PROTEIN"/>
    <property type="match status" value="1"/>
</dbReference>
<sequence length="141" mass="15645">MSSSEPAARASSSARVTADWLTALARDFPGAEAGVKPEWDVCVLSVEGKIFGLFSENSGEQLLTLKGDPLENEALRQTYPEVIPGYHMNKRHWNSVRLGVSSLPLDHVSELVEASYDLVFASLTKPLQRELRERHVILRAQ</sequence>
<dbReference type="InterPro" id="IPR007351">
    <property type="entry name" value="YjbR"/>
</dbReference>
<dbReference type="Proteomes" id="UP000831775">
    <property type="component" value="Chromosome"/>
</dbReference>
<keyword evidence="2" id="KW-1185">Reference proteome</keyword>
<dbReference type="EMBL" id="CP095043">
    <property type="protein sequence ID" value="UOQ61435.1"/>
    <property type="molecule type" value="Genomic_DNA"/>
</dbReference>
<accession>A0ABY4FYT3</accession>
<evidence type="ECO:0000313" key="1">
    <source>
        <dbReference type="EMBL" id="UOQ61435.1"/>
    </source>
</evidence>
<dbReference type="RefSeq" id="WP_244687890.1">
    <property type="nucleotide sequence ID" value="NZ_CP095043.1"/>
</dbReference>
<keyword evidence="1" id="KW-0238">DNA-binding</keyword>
<dbReference type="PANTHER" id="PTHR35145">
    <property type="entry name" value="CYTOPLASMIC PROTEIN-RELATED"/>
    <property type="match status" value="1"/>
</dbReference>